<comment type="caution">
    <text evidence="1">The sequence shown here is derived from an EMBL/GenBank/DDBJ whole genome shotgun (WGS) entry which is preliminary data.</text>
</comment>
<evidence type="ECO:0000313" key="2">
    <source>
        <dbReference type="Proteomes" id="UP001190700"/>
    </source>
</evidence>
<dbReference type="Proteomes" id="UP001190700">
    <property type="component" value="Unassembled WGS sequence"/>
</dbReference>
<keyword evidence="2" id="KW-1185">Reference proteome</keyword>
<protein>
    <submittedName>
        <fullName evidence="1">Uncharacterized protein</fullName>
    </submittedName>
</protein>
<proteinExistence type="predicted"/>
<sequence length="79" mass="9049">MTTVSERMTSMGRLAGELQLPFYYEADQRWRYQPLKHVQRVDIADLRERLKVKTDKLYPVTDGEGGSGEVFPCNAAAQE</sequence>
<organism evidence="1 2">
    <name type="scientific">Cymbomonas tetramitiformis</name>
    <dbReference type="NCBI Taxonomy" id="36881"/>
    <lineage>
        <taxon>Eukaryota</taxon>
        <taxon>Viridiplantae</taxon>
        <taxon>Chlorophyta</taxon>
        <taxon>Pyramimonadophyceae</taxon>
        <taxon>Pyramimonadales</taxon>
        <taxon>Pyramimonadaceae</taxon>
        <taxon>Cymbomonas</taxon>
    </lineage>
</organism>
<gene>
    <name evidence="1" type="ORF">CYMTET_42215</name>
</gene>
<accession>A0AAE0C5V8</accession>
<dbReference type="EMBL" id="LGRX02028226">
    <property type="protein sequence ID" value="KAK3248314.1"/>
    <property type="molecule type" value="Genomic_DNA"/>
</dbReference>
<evidence type="ECO:0000313" key="1">
    <source>
        <dbReference type="EMBL" id="KAK3248314.1"/>
    </source>
</evidence>
<reference evidence="1 2" key="1">
    <citation type="journal article" date="2015" name="Genome Biol. Evol.">
        <title>Comparative Genomics of a Bacterivorous Green Alga Reveals Evolutionary Causalities and Consequences of Phago-Mixotrophic Mode of Nutrition.</title>
        <authorList>
            <person name="Burns J.A."/>
            <person name="Paasch A."/>
            <person name="Narechania A."/>
            <person name="Kim E."/>
        </authorList>
    </citation>
    <scope>NUCLEOTIDE SEQUENCE [LARGE SCALE GENOMIC DNA]</scope>
    <source>
        <strain evidence="1 2">PLY_AMNH</strain>
    </source>
</reference>
<dbReference type="AlphaFoldDB" id="A0AAE0C5V8"/>
<name>A0AAE0C5V8_9CHLO</name>